<reference evidence="1" key="1">
    <citation type="submission" date="2019-04" db="EMBL/GenBank/DDBJ databases">
        <title>Genome assembly of Zosterops borbonicus 15179.</title>
        <authorList>
            <person name="Leroy T."/>
            <person name="Anselmetti Y."/>
            <person name="Tilak M.-K."/>
            <person name="Nabholz B."/>
        </authorList>
    </citation>
    <scope>NUCLEOTIDE SEQUENCE</scope>
    <source>
        <strain evidence="1">HGM_15179</strain>
        <tissue evidence="1">Muscle</tissue>
    </source>
</reference>
<protein>
    <submittedName>
        <fullName evidence="1">Uncharacterized protein</fullName>
    </submittedName>
</protein>
<feature type="non-terminal residue" evidence="1">
    <location>
        <position position="59"/>
    </location>
</feature>
<sequence>DRVINEEEEIFGRFPPALLKLLSHWANNFLFLNCPRCRCLLVNVPSVELKILKNNWNHG</sequence>
<proteinExistence type="predicted"/>
<evidence type="ECO:0000313" key="1">
    <source>
        <dbReference type="EMBL" id="TRZ20280.1"/>
    </source>
</evidence>
<evidence type="ECO:0000313" key="2">
    <source>
        <dbReference type="Proteomes" id="UP000796761"/>
    </source>
</evidence>
<feature type="non-terminal residue" evidence="1">
    <location>
        <position position="1"/>
    </location>
</feature>
<dbReference type="EMBL" id="SWJQ01000156">
    <property type="protein sequence ID" value="TRZ20280.1"/>
    <property type="molecule type" value="Genomic_DNA"/>
</dbReference>
<keyword evidence="2" id="KW-1185">Reference proteome</keyword>
<accession>A0A8K1GJW5</accession>
<gene>
    <name evidence="1" type="ORF">HGM15179_006865</name>
</gene>
<name>A0A8K1GJW5_9PASS</name>
<dbReference type="AlphaFoldDB" id="A0A8K1GJW5"/>
<organism evidence="1 2">
    <name type="scientific">Zosterops borbonicus</name>
    <dbReference type="NCBI Taxonomy" id="364589"/>
    <lineage>
        <taxon>Eukaryota</taxon>
        <taxon>Metazoa</taxon>
        <taxon>Chordata</taxon>
        <taxon>Craniata</taxon>
        <taxon>Vertebrata</taxon>
        <taxon>Euteleostomi</taxon>
        <taxon>Archelosauria</taxon>
        <taxon>Archosauria</taxon>
        <taxon>Dinosauria</taxon>
        <taxon>Saurischia</taxon>
        <taxon>Theropoda</taxon>
        <taxon>Coelurosauria</taxon>
        <taxon>Aves</taxon>
        <taxon>Neognathae</taxon>
        <taxon>Neoaves</taxon>
        <taxon>Telluraves</taxon>
        <taxon>Australaves</taxon>
        <taxon>Passeriformes</taxon>
        <taxon>Sylvioidea</taxon>
        <taxon>Zosteropidae</taxon>
        <taxon>Zosterops</taxon>
    </lineage>
</organism>
<dbReference type="Proteomes" id="UP000796761">
    <property type="component" value="Unassembled WGS sequence"/>
</dbReference>
<comment type="caution">
    <text evidence="1">The sequence shown here is derived from an EMBL/GenBank/DDBJ whole genome shotgun (WGS) entry which is preliminary data.</text>
</comment>